<dbReference type="Proteomes" id="UP000118513">
    <property type="component" value="Segment"/>
</dbReference>
<reference evidence="3 4" key="1">
    <citation type="journal article" date="2010" name="J. Virol.">
        <title>Ecoepidemiology and complete genome comparison of different strains of severe acute respiratory syndrome-related Rhinolophus bat coronavirus in China reveal bats as a reservoir for acute, self-limiting infection that allows recombination events.</title>
        <authorList>
            <person name="Lau S.K."/>
            <person name="Li K.S."/>
            <person name="Huang Y."/>
            <person name="Shek C.T."/>
            <person name="Tse H."/>
            <person name="Wang M."/>
            <person name="Choi G.K."/>
            <person name="Xu H."/>
            <person name="Lam C.S."/>
            <person name="Guo R."/>
            <person name="Chan K.H."/>
            <person name="Zheng B.J."/>
            <person name="Woo P.C."/>
            <person name="Yuen K.Y."/>
        </authorList>
    </citation>
    <scope>NUCLEOTIDE SEQUENCE [LARGE SCALE GENOMIC DNA]</scope>
    <source>
        <strain evidence="3">HKU3-8</strain>
    </source>
</reference>
<accession>D5HJV4</accession>
<comment type="caution">
    <text evidence="1">Lacks conserved residue(s) required for the propagation of feature annotation.</text>
</comment>
<sequence>MFGNYTISCEPLEINCQAPPVGSLIVRCSYDYDFVEHHDVRVVLDFI</sequence>
<feature type="domain" description="SARS ORF8 Ig-like" evidence="2">
    <location>
        <begin position="1"/>
        <end position="47"/>
    </location>
</feature>
<organism evidence="3 4">
    <name type="scientific">Bat SARS coronavirus HKU3-8</name>
    <dbReference type="NCBI Taxonomy" id="742005"/>
    <lineage>
        <taxon>Viruses</taxon>
        <taxon>Riboviria</taxon>
        <taxon>Orthornavirae</taxon>
        <taxon>Pisuviricota</taxon>
        <taxon>Pisoniviricetes</taxon>
        <taxon>Nidovirales</taxon>
        <taxon>Cornidovirineae</taxon>
        <taxon>Coronaviridae</taxon>
        <taxon>Orthocoronavirinae</taxon>
        <taxon>Betacoronavirus</taxon>
        <taxon>Sarbecovirus</taxon>
        <taxon>Betacoronavirus pandemicum</taxon>
        <taxon>Severe acute respiratory syndrome coronavirus</taxon>
    </lineage>
</organism>
<evidence type="ECO:0000256" key="1">
    <source>
        <dbReference type="PROSITE-ProRule" id="PRU01309"/>
    </source>
</evidence>
<evidence type="ECO:0000313" key="4">
    <source>
        <dbReference type="Proteomes" id="UP000118513"/>
    </source>
</evidence>
<name>D5HJV4_BCHK3</name>
<evidence type="ECO:0000259" key="2">
    <source>
        <dbReference type="PROSITE" id="PS51964"/>
    </source>
</evidence>
<dbReference type="Pfam" id="PF12093">
    <property type="entry name" value="bCoV_NS8"/>
    <property type="match status" value="1"/>
</dbReference>
<dbReference type="EMBL" id="GQ153543">
    <property type="protein sequence ID" value="ADE34775.1"/>
    <property type="molecule type" value="Genomic_RNA"/>
</dbReference>
<dbReference type="InterPro" id="IPR022722">
    <property type="entry name" value="ORF8_betacoronavirus"/>
</dbReference>
<dbReference type="InterPro" id="IPR046444">
    <property type="entry name" value="SARS_ORF8_IG"/>
</dbReference>
<protein>
    <recommendedName>
        <fullName evidence="2">SARS ORF8 Ig-like domain-containing protein</fullName>
    </recommendedName>
</protein>
<dbReference type="PROSITE" id="PS51964">
    <property type="entry name" value="SARS_ORF8_IG"/>
    <property type="match status" value="1"/>
</dbReference>
<proteinExistence type="predicted"/>
<evidence type="ECO:0000313" key="3">
    <source>
        <dbReference type="EMBL" id="ADE34775.1"/>
    </source>
</evidence>